<dbReference type="GO" id="GO:0003847">
    <property type="term" value="F:1-alkyl-2-acetylglycerophosphocholine esterase activity"/>
    <property type="evidence" value="ECO:0007669"/>
    <property type="project" value="TreeGrafter"/>
</dbReference>
<dbReference type="InterPro" id="IPR029058">
    <property type="entry name" value="AB_hydrolase_fold"/>
</dbReference>
<name>A0A238LHW0_9RHOB</name>
<keyword evidence="1 6" id="KW-0378">Hydrolase</keyword>
<dbReference type="Proteomes" id="UP000201613">
    <property type="component" value="Unassembled WGS sequence"/>
</dbReference>
<dbReference type="EMBL" id="FXZK01000008">
    <property type="protein sequence ID" value="SMY09269.1"/>
    <property type="molecule type" value="Genomic_DNA"/>
</dbReference>
<keyword evidence="2" id="KW-0442">Lipid degradation</keyword>
<protein>
    <submittedName>
        <fullName evidence="6">Alpha/beta hydrolase family protein</fullName>
    </submittedName>
</protein>
<evidence type="ECO:0000256" key="1">
    <source>
        <dbReference type="ARBA" id="ARBA00022801"/>
    </source>
</evidence>
<sequence>MRVVLRLIRGLFAALARLFGGGGGGQASRRGRRPAKEPYVPRRKTGPDNTMAPPGSLGGVEQDQIVVGTFRDHDRGRAIPFKMFMPEGVSGPAPVVIFSHGLGGSRDAAPYLGHALAKAGYFGFFIQHPGTDKTILEGAQTQQEIQRQMQAAIKVPGNMLDRFTDLPFVLDQLERMNVKTKLAGQLDLTRIGMIGHSYGARSTMAAAGQAFGFFGTRFKDPRIKAAVPLSPNVTVPPGQSLEGIYDAIDIPMLHVTGTGDGMMGDEDFDPYTRTIPYQTITAPDQYLLVLDGASHSTFSGREDDGDGGEIKDVIALLVVLFMNAHLKGDEAALTELREDFAFRLAPEDIFEFK</sequence>
<dbReference type="InterPro" id="IPR000073">
    <property type="entry name" value="AB_hydrolase_1"/>
</dbReference>
<evidence type="ECO:0000313" key="6">
    <source>
        <dbReference type="EMBL" id="SMY09269.1"/>
    </source>
</evidence>
<keyword evidence="7" id="KW-1185">Reference proteome</keyword>
<evidence type="ECO:0000256" key="4">
    <source>
        <dbReference type="SAM" id="MobiDB-lite"/>
    </source>
</evidence>
<dbReference type="SUPFAM" id="SSF53474">
    <property type="entry name" value="alpha/beta-Hydrolases"/>
    <property type="match status" value="1"/>
</dbReference>
<evidence type="ECO:0000259" key="5">
    <source>
        <dbReference type="Pfam" id="PF00561"/>
    </source>
</evidence>
<reference evidence="6 7" key="1">
    <citation type="submission" date="2017-05" db="EMBL/GenBank/DDBJ databases">
        <authorList>
            <person name="Song R."/>
            <person name="Chenine A.L."/>
            <person name="Ruprecht R.M."/>
        </authorList>
    </citation>
    <scope>NUCLEOTIDE SEQUENCE [LARGE SCALE GENOMIC DNA]</scope>
    <source>
        <strain evidence="6 7">CECT 8899</strain>
    </source>
</reference>
<evidence type="ECO:0000256" key="3">
    <source>
        <dbReference type="ARBA" id="ARBA00023098"/>
    </source>
</evidence>
<keyword evidence="3" id="KW-0443">Lipid metabolism</keyword>
<dbReference type="Gene3D" id="3.40.50.1820">
    <property type="entry name" value="alpha/beta hydrolase"/>
    <property type="match status" value="1"/>
</dbReference>
<feature type="region of interest" description="Disordered" evidence="4">
    <location>
        <begin position="22"/>
        <end position="58"/>
    </location>
</feature>
<dbReference type="Pfam" id="PF00561">
    <property type="entry name" value="Abhydrolase_1"/>
    <property type="match status" value="1"/>
</dbReference>
<feature type="domain" description="AB hydrolase-1" evidence="5">
    <location>
        <begin position="94"/>
        <end position="235"/>
    </location>
</feature>
<dbReference type="GO" id="GO:0016042">
    <property type="term" value="P:lipid catabolic process"/>
    <property type="evidence" value="ECO:0007669"/>
    <property type="project" value="UniProtKB-KW"/>
</dbReference>
<evidence type="ECO:0000256" key="2">
    <source>
        <dbReference type="ARBA" id="ARBA00022963"/>
    </source>
</evidence>
<evidence type="ECO:0000313" key="7">
    <source>
        <dbReference type="Proteomes" id="UP000201613"/>
    </source>
</evidence>
<dbReference type="PANTHER" id="PTHR10272">
    <property type="entry name" value="PLATELET-ACTIVATING FACTOR ACETYLHYDROLASE"/>
    <property type="match status" value="1"/>
</dbReference>
<dbReference type="RefSeq" id="WP_093993459.1">
    <property type="nucleotide sequence ID" value="NZ_FXZK01000008.1"/>
</dbReference>
<dbReference type="AlphaFoldDB" id="A0A238LHW0"/>
<gene>
    <name evidence="6" type="ORF">LOM8899_03434</name>
</gene>
<proteinExistence type="predicted"/>
<dbReference type="OrthoDB" id="339159at2"/>
<organism evidence="6 7">
    <name type="scientific">Flavimaricola marinus</name>
    <dbReference type="NCBI Taxonomy" id="1819565"/>
    <lineage>
        <taxon>Bacteria</taxon>
        <taxon>Pseudomonadati</taxon>
        <taxon>Pseudomonadota</taxon>
        <taxon>Alphaproteobacteria</taxon>
        <taxon>Rhodobacterales</taxon>
        <taxon>Paracoccaceae</taxon>
        <taxon>Flavimaricola</taxon>
    </lineage>
</organism>
<accession>A0A238LHW0</accession>
<dbReference type="PANTHER" id="PTHR10272:SF0">
    <property type="entry name" value="PLATELET-ACTIVATING FACTOR ACETYLHYDROLASE"/>
    <property type="match status" value="1"/>
</dbReference>